<evidence type="ECO:0000256" key="1">
    <source>
        <dbReference type="SAM" id="Phobius"/>
    </source>
</evidence>
<gene>
    <name evidence="2" type="ORF">SOL01_19530</name>
</gene>
<dbReference type="EMBL" id="BJYQ01000140">
    <property type="protein sequence ID" value="GEN98079.1"/>
    <property type="molecule type" value="Genomic_DNA"/>
</dbReference>
<proteinExistence type="predicted"/>
<dbReference type="Proteomes" id="UP000321868">
    <property type="component" value="Unassembled WGS sequence"/>
</dbReference>
<organism evidence="2 3">
    <name type="scientific">Streptococcus cristatus</name>
    <dbReference type="NCBI Taxonomy" id="45634"/>
    <lineage>
        <taxon>Bacteria</taxon>
        <taxon>Bacillati</taxon>
        <taxon>Bacillota</taxon>
        <taxon>Bacilli</taxon>
        <taxon>Lactobacillales</taxon>
        <taxon>Streptococcaceae</taxon>
        <taxon>Streptococcus</taxon>
    </lineage>
</organism>
<dbReference type="AlphaFoldDB" id="A0A512AEE9"/>
<keyword evidence="1" id="KW-0472">Membrane</keyword>
<sequence length="78" mass="8134">MGYVISYASMGWIADHIFKPLLTPTGSLATSLGKILGTGSGRGYGLLFILSGISISVGAYLLSRQKSVKELEQASSPA</sequence>
<protein>
    <submittedName>
        <fullName evidence="2">Uncharacterized protein</fullName>
    </submittedName>
</protein>
<keyword evidence="1" id="KW-0812">Transmembrane</keyword>
<keyword evidence="1" id="KW-1133">Transmembrane helix</keyword>
<name>A0A512AEE9_STRCR</name>
<comment type="caution">
    <text evidence="2">The sequence shown here is derived from an EMBL/GenBank/DDBJ whole genome shotgun (WGS) entry which is preliminary data.</text>
</comment>
<feature type="transmembrane region" description="Helical" evidence="1">
    <location>
        <begin position="44"/>
        <end position="62"/>
    </location>
</feature>
<evidence type="ECO:0000313" key="3">
    <source>
        <dbReference type="Proteomes" id="UP000321868"/>
    </source>
</evidence>
<evidence type="ECO:0000313" key="2">
    <source>
        <dbReference type="EMBL" id="GEN98079.1"/>
    </source>
</evidence>
<reference evidence="2 3" key="1">
    <citation type="submission" date="2019-07" db="EMBL/GenBank/DDBJ databases">
        <title>Whole genome shotgun sequence of Streptococcus oligofermentans NBRC 106105.</title>
        <authorList>
            <person name="Hosoyama A."/>
            <person name="Uohara A."/>
            <person name="Ohji S."/>
            <person name="Ichikawa N."/>
        </authorList>
    </citation>
    <scope>NUCLEOTIDE SEQUENCE [LARGE SCALE GENOMIC DNA]</scope>
    <source>
        <strain evidence="2 3">NBRC 106105</strain>
    </source>
</reference>
<accession>A0A512AEE9</accession>